<keyword evidence="2" id="KW-0472">Membrane</keyword>
<keyword evidence="4" id="KW-1185">Reference proteome</keyword>
<keyword evidence="2" id="KW-1133">Transmembrane helix</keyword>
<evidence type="ECO:0000256" key="2">
    <source>
        <dbReference type="SAM" id="Phobius"/>
    </source>
</evidence>
<evidence type="ECO:0000313" key="4">
    <source>
        <dbReference type="Proteomes" id="UP001501337"/>
    </source>
</evidence>
<dbReference type="EMBL" id="BAABBO010000014">
    <property type="protein sequence ID" value="GAA3971722.1"/>
    <property type="molecule type" value="Genomic_DNA"/>
</dbReference>
<organism evidence="3 4">
    <name type="scientific">Allohahella marinimesophila</name>
    <dbReference type="NCBI Taxonomy" id="1054972"/>
    <lineage>
        <taxon>Bacteria</taxon>
        <taxon>Pseudomonadati</taxon>
        <taxon>Pseudomonadota</taxon>
        <taxon>Gammaproteobacteria</taxon>
        <taxon>Oceanospirillales</taxon>
        <taxon>Hahellaceae</taxon>
        <taxon>Allohahella</taxon>
    </lineage>
</organism>
<proteinExistence type="predicted"/>
<reference evidence="4" key="1">
    <citation type="journal article" date="2019" name="Int. J. Syst. Evol. Microbiol.">
        <title>The Global Catalogue of Microorganisms (GCM) 10K type strain sequencing project: providing services to taxonomists for standard genome sequencing and annotation.</title>
        <authorList>
            <consortium name="The Broad Institute Genomics Platform"/>
            <consortium name="The Broad Institute Genome Sequencing Center for Infectious Disease"/>
            <person name="Wu L."/>
            <person name="Ma J."/>
        </authorList>
    </citation>
    <scope>NUCLEOTIDE SEQUENCE [LARGE SCALE GENOMIC DNA]</scope>
    <source>
        <strain evidence="4">JCM 17555</strain>
    </source>
</reference>
<dbReference type="NCBIfam" id="TIGR03545">
    <property type="entry name" value="TIGR03545 family protein"/>
    <property type="match status" value="1"/>
</dbReference>
<comment type="caution">
    <text evidence="3">The sequence shown here is derived from an EMBL/GenBank/DDBJ whole genome shotgun (WGS) entry which is preliminary data.</text>
</comment>
<protein>
    <submittedName>
        <fullName evidence="3">TIGR03545 family protein</fullName>
    </submittedName>
</protein>
<gene>
    <name evidence="3" type="ORF">GCM10022278_31390</name>
</gene>
<evidence type="ECO:0000313" key="3">
    <source>
        <dbReference type="EMBL" id="GAA3971722.1"/>
    </source>
</evidence>
<feature type="transmembrane region" description="Helical" evidence="2">
    <location>
        <begin position="12"/>
        <end position="37"/>
    </location>
</feature>
<keyword evidence="2" id="KW-0812">Transmembrane</keyword>
<accession>A0ABP7PUX0</accession>
<name>A0ABP7PUX0_9GAMM</name>
<keyword evidence="1" id="KW-0175">Coiled coil</keyword>
<sequence length="568" mass="61769">MDYSMKVLKILGYVLAVLVLLIVLALVFIDVIAKFVVEREGSKQVKAKVEVDSVDVRFYPVGATLNGLVVTNPGTPMRNAFQAEFIDANLDLSALLKTKIIVDTANVDGMRFNTARETSGAIPGLTPPPDEKGSLVEQLKTDFKLPVLEMPDPKALLERADLQTPKLAEAFKQNLEAKKAAWQARIDQLPDQEKVDAYKARLKGVKKQKDPLGFLNAAGDALAVKKEVEQDLSQIKNARGDFNADLAELQAQLKVLRQAPAKDVERTMAMVGLDQASVQDLAKTLFGDDLARWVQSGYTWYGKLQPYLNGSAAPEDTGPATPDTTDYSDGLPKFLVKKLNISGEVPAPGQAIPFSGEFTDLTDRADIWGKPAKLFLESQQNAAGGVTFTGLLNHVDPQNFVDTFGLKMAKLPISDITFSDNEDFPLTLAEALLEVASKAEIRNGQLNLDVDTEFFEVQLSNLLENESAPLKAALLDALKGLDRFSMSMQATGDPANPQVSLQTSLDKLFGSAIQGLVGKKQAEIQQRLRTEVQARLGNTVPALEAQLGGFVDLQSLLGERAGSFEKLL</sequence>
<evidence type="ECO:0000256" key="1">
    <source>
        <dbReference type="SAM" id="Coils"/>
    </source>
</evidence>
<dbReference type="Proteomes" id="UP001501337">
    <property type="component" value="Unassembled WGS sequence"/>
</dbReference>
<dbReference type="InterPro" id="IPR019934">
    <property type="entry name" value="CHP03545"/>
</dbReference>
<feature type="coiled-coil region" evidence="1">
    <location>
        <begin position="232"/>
        <end position="259"/>
    </location>
</feature>